<keyword evidence="7" id="KW-1185">Reference proteome</keyword>
<dbReference type="CDD" id="cd17535">
    <property type="entry name" value="REC_NarL-like"/>
    <property type="match status" value="1"/>
</dbReference>
<dbReference type="InterPro" id="IPR011006">
    <property type="entry name" value="CheY-like_superfamily"/>
</dbReference>
<evidence type="ECO:0000313" key="6">
    <source>
        <dbReference type="EMBL" id="UNY98757.1"/>
    </source>
</evidence>
<dbReference type="PANTHER" id="PTHR43214:SF37">
    <property type="entry name" value="TRANSCRIPTIONAL REGULATORY PROTEIN YDFI"/>
    <property type="match status" value="1"/>
</dbReference>
<dbReference type="SMART" id="SM00448">
    <property type="entry name" value="REC"/>
    <property type="match status" value="1"/>
</dbReference>
<dbReference type="PROSITE" id="PS50110">
    <property type="entry name" value="RESPONSE_REGULATORY"/>
    <property type="match status" value="1"/>
</dbReference>
<reference evidence="6 7" key="1">
    <citation type="journal article" date="2018" name="Int. J. Syst. Evol. Microbiol.">
        <title>Zhouia spongiae sp. nov., isolated from a marine sponge.</title>
        <authorList>
            <person name="Zhuang L."/>
            <person name="Lin B."/>
            <person name="Qin F."/>
            <person name="Luo L."/>
        </authorList>
    </citation>
    <scope>NUCLEOTIDE SEQUENCE [LARGE SCALE GENOMIC DNA]</scope>
    <source>
        <strain evidence="6 7">HN-Y44</strain>
    </source>
</reference>
<dbReference type="PROSITE" id="PS50043">
    <property type="entry name" value="HTH_LUXR_2"/>
    <property type="match status" value="1"/>
</dbReference>
<accession>A0ABY3YLP7</accession>
<organism evidence="6 7">
    <name type="scientific">Zhouia spongiae</name>
    <dbReference type="NCBI Taxonomy" id="2202721"/>
    <lineage>
        <taxon>Bacteria</taxon>
        <taxon>Pseudomonadati</taxon>
        <taxon>Bacteroidota</taxon>
        <taxon>Flavobacteriia</taxon>
        <taxon>Flavobacteriales</taxon>
        <taxon>Flavobacteriaceae</taxon>
        <taxon>Zhouia</taxon>
    </lineage>
</organism>
<dbReference type="Gene3D" id="3.40.50.2300">
    <property type="match status" value="1"/>
</dbReference>
<dbReference type="Proteomes" id="UP000829476">
    <property type="component" value="Chromosome"/>
</dbReference>
<dbReference type="InterPro" id="IPR016032">
    <property type="entry name" value="Sig_transdc_resp-reg_C-effctor"/>
</dbReference>
<name>A0ABY3YLP7_9FLAO</name>
<sequence>MNKEKVLVADDHYLVRLGLKVLIESFDNYTVSIDVENGKDAIEAVDLADIFILDLEMPVFDGIKALKIIKEKHPKKKVVLLTNSMSIPILVTAKNLKPNGFLFKDCVHQEIKTCLEEISKGNYYQGKNCMAFFNKHAEEIEFVENLLRNLSYLTKTELKILYKISLNLTNPEIAELLYNSPKTIENHRTNISKKLDISGYNNLQVIAVKYRKSIESLYNDICK</sequence>
<keyword evidence="2" id="KW-0238">DNA-binding</keyword>
<evidence type="ECO:0000256" key="2">
    <source>
        <dbReference type="ARBA" id="ARBA00023125"/>
    </source>
</evidence>
<evidence type="ECO:0000313" key="7">
    <source>
        <dbReference type="Proteomes" id="UP000829476"/>
    </source>
</evidence>
<dbReference type="PRINTS" id="PR00038">
    <property type="entry name" value="HTHLUXR"/>
</dbReference>
<dbReference type="InterPro" id="IPR000792">
    <property type="entry name" value="Tscrpt_reg_LuxR_C"/>
</dbReference>
<gene>
    <name evidence="6" type="ORF">MQE36_00020</name>
</gene>
<proteinExistence type="predicted"/>
<protein>
    <submittedName>
        <fullName evidence="6">Response regulator transcription factor</fullName>
    </submittedName>
</protein>
<feature type="domain" description="HTH luxR-type" evidence="4">
    <location>
        <begin position="146"/>
        <end position="211"/>
    </location>
</feature>
<keyword evidence="1 3" id="KW-0597">Phosphoprotein</keyword>
<dbReference type="SUPFAM" id="SSF46894">
    <property type="entry name" value="C-terminal effector domain of the bipartite response regulators"/>
    <property type="match status" value="1"/>
</dbReference>
<evidence type="ECO:0000256" key="1">
    <source>
        <dbReference type="ARBA" id="ARBA00022553"/>
    </source>
</evidence>
<dbReference type="Pfam" id="PF00196">
    <property type="entry name" value="GerE"/>
    <property type="match status" value="1"/>
</dbReference>
<dbReference type="InterPro" id="IPR001789">
    <property type="entry name" value="Sig_transdc_resp-reg_receiver"/>
</dbReference>
<dbReference type="SUPFAM" id="SSF52172">
    <property type="entry name" value="CheY-like"/>
    <property type="match status" value="1"/>
</dbReference>
<feature type="domain" description="Response regulatory" evidence="5">
    <location>
        <begin position="5"/>
        <end position="119"/>
    </location>
</feature>
<dbReference type="Pfam" id="PF00072">
    <property type="entry name" value="Response_reg"/>
    <property type="match status" value="1"/>
</dbReference>
<evidence type="ECO:0000259" key="5">
    <source>
        <dbReference type="PROSITE" id="PS50110"/>
    </source>
</evidence>
<dbReference type="SMART" id="SM00421">
    <property type="entry name" value="HTH_LUXR"/>
    <property type="match status" value="1"/>
</dbReference>
<dbReference type="InterPro" id="IPR058245">
    <property type="entry name" value="NreC/VraR/RcsB-like_REC"/>
</dbReference>
<feature type="modified residue" description="4-aspartylphosphate" evidence="3">
    <location>
        <position position="54"/>
    </location>
</feature>
<dbReference type="RefSeq" id="WP_242937163.1">
    <property type="nucleotide sequence ID" value="NZ_CP094326.1"/>
</dbReference>
<dbReference type="InterPro" id="IPR039420">
    <property type="entry name" value="WalR-like"/>
</dbReference>
<dbReference type="PANTHER" id="PTHR43214">
    <property type="entry name" value="TWO-COMPONENT RESPONSE REGULATOR"/>
    <property type="match status" value="1"/>
</dbReference>
<dbReference type="EMBL" id="CP094326">
    <property type="protein sequence ID" value="UNY98757.1"/>
    <property type="molecule type" value="Genomic_DNA"/>
</dbReference>
<evidence type="ECO:0000259" key="4">
    <source>
        <dbReference type="PROSITE" id="PS50043"/>
    </source>
</evidence>
<evidence type="ECO:0000256" key="3">
    <source>
        <dbReference type="PROSITE-ProRule" id="PRU00169"/>
    </source>
</evidence>